<evidence type="ECO:0000256" key="3">
    <source>
        <dbReference type="ARBA" id="ARBA00039793"/>
    </source>
</evidence>
<comment type="subcellular location">
    <subcellularLocation>
        <location evidence="1">Nucleus</location>
    </subcellularLocation>
</comment>
<dbReference type="CDD" id="cd22928">
    <property type="entry name" value="HFD_POLE3_DPB4"/>
    <property type="match status" value="1"/>
</dbReference>
<evidence type="ECO:0000259" key="5">
    <source>
        <dbReference type="Pfam" id="PF00808"/>
    </source>
</evidence>
<dbReference type="GO" id="GO:0031490">
    <property type="term" value="F:chromatin DNA binding"/>
    <property type="evidence" value="ECO:0007669"/>
    <property type="project" value="TreeGrafter"/>
</dbReference>
<dbReference type="Gene3D" id="1.10.20.10">
    <property type="entry name" value="Histone, subunit A"/>
    <property type="match status" value="1"/>
</dbReference>
<dbReference type="GO" id="GO:0006272">
    <property type="term" value="P:leading strand elongation"/>
    <property type="evidence" value="ECO:0007669"/>
    <property type="project" value="TreeGrafter"/>
</dbReference>
<dbReference type="Proteomes" id="UP001201812">
    <property type="component" value="Unassembled WGS sequence"/>
</dbReference>
<protein>
    <recommendedName>
        <fullName evidence="3">DNA polymerase epsilon subunit 3</fullName>
    </recommendedName>
</protein>
<proteinExistence type="predicted"/>
<gene>
    <name evidence="6" type="ORF">DdX_04093</name>
</gene>
<feature type="region of interest" description="Disordered" evidence="4">
    <location>
        <begin position="93"/>
        <end position="167"/>
    </location>
</feature>
<comment type="caution">
    <text evidence="6">The sequence shown here is derived from an EMBL/GenBank/DDBJ whole genome shotgun (WGS) entry which is preliminary data.</text>
</comment>
<accession>A0AAD4NBJ9</accession>
<name>A0AAD4NBJ9_9BILA</name>
<dbReference type="GO" id="GO:0006974">
    <property type="term" value="P:DNA damage response"/>
    <property type="evidence" value="ECO:0007669"/>
    <property type="project" value="TreeGrafter"/>
</dbReference>
<dbReference type="PANTHER" id="PTHR46172:SF1">
    <property type="entry name" value="DNA POLYMERASE EPSILON SUBUNIT 3"/>
    <property type="match status" value="1"/>
</dbReference>
<dbReference type="EMBL" id="JAKKPZ010000003">
    <property type="protein sequence ID" value="KAI1723912.1"/>
    <property type="molecule type" value="Genomic_DNA"/>
</dbReference>
<dbReference type="PANTHER" id="PTHR46172">
    <property type="entry name" value="DNA POLYMERASE EPSILON SUBUNIT 3"/>
    <property type="match status" value="1"/>
</dbReference>
<evidence type="ECO:0000256" key="1">
    <source>
        <dbReference type="ARBA" id="ARBA00004123"/>
    </source>
</evidence>
<dbReference type="AlphaFoldDB" id="A0AAD4NBJ9"/>
<keyword evidence="2" id="KW-0539">Nucleus</keyword>
<dbReference type="InterPro" id="IPR051377">
    <property type="entry name" value="DNA_Pol-Epsilon_Subunit"/>
</dbReference>
<sequence>MDVENIEDLRLPQAVIGRLIKEALPAGVSVSKEAKTAIARSAAIFVLHATTYANEYAISHKRKNVTAEDVIHAIKVLECEELEAPLREAVEAFKSQRTQRQQQRKERKSVGNVQENANPEGDNRDAMSGIEDNDDDEMDEANDLRQQTDQNEEIVISDDDENDPPEN</sequence>
<organism evidence="6 7">
    <name type="scientific">Ditylenchus destructor</name>
    <dbReference type="NCBI Taxonomy" id="166010"/>
    <lineage>
        <taxon>Eukaryota</taxon>
        <taxon>Metazoa</taxon>
        <taxon>Ecdysozoa</taxon>
        <taxon>Nematoda</taxon>
        <taxon>Chromadorea</taxon>
        <taxon>Rhabditida</taxon>
        <taxon>Tylenchina</taxon>
        <taxon>Tylenchomorpha</taxon>
        <taxon>Sphaerularioidea</taxon>
        <taxon>Anguinidae</taxon>
        <taxon>Anguininae</taxon>
        <taxon>Ditylenchus</taxon>
    </lineage>
</organism>
<reference evidence="6" key="1">
    <citation type="submission" date="2022-01" db="EMBL/GenBank/DDBJ databases">
        <title>Genome Sequence Resource for Two Populations of Ditylenchus destructor, the Migratory Endoparasitic Phytonematode.</title>
        <authorList>
            <person name="Zhang H."/>
            <person name="Lin R."/>
            <person name="Xie B."/>
        </authorList>
    </citation>
    <scope>NUCLEOTIDE SEQUENCE</scope>
    <source>
        <strain evidence="6">BazhouSP</strain>
    </source>
</reference>
<dbReference type="GO" id="GO:0031507">
    <property type="term" value="P:heterochromatin formation"/>
    <property type="evidence" value="ECO:0007669"/>
    <property type="project" value="TreeGrafter"/>
</dbReference>
<feature type="domain" description="Transcription factor CBF/NF-Y/archaeal histone" evidence="5">
    <location>
        <begin position="10"/>
        <end position="74"/>
    </location>
</feature>
<evidence type="ECO:0000256" key="2">
    <source>
        <dbReference type="ARBA" id="ARBA00023242"/>
    </source>
</evidence>
<keyword evidence="7" id="KW-1185">Reference proteome</keyword>
<evidence type="ECO:0000313" key="7">
    <source>
        <dbReference type="Proteomes" id="UP001201812"/>
    </source>
</evidence>
<feature type="compositionally biased region" description="Acidic residues" evidence="4">
    <location>
        <begin position="131"/>
        <end position="141"/>
    </location>
</feature>
<dbReference type="InterPro" id="IPR009072">
    <property type="entry name" value="Histone-fold"/>
</dbReference>
<dbReference type="SUPFAM" id="SSF47113">
    <property type="entry name" value="Histone-fold"/>
    <property type="match status" value="1"/>
</dbReference>
<evidence type="ECO:0000256" key="4">
    <source>
        <dbReference type="SAM" id="MobiDB-lite"/>
    </source>
</evidence>
<dbReference type="GO" id="GO:0008623">
    <property type="term" value="C:CHRAC"/>
    <property type="evidence" value="ECO:0007669"/>
    <property type="project" value="TreeGrafter"/>
</dbReference>
<dbReference type="Pfam" id="PF00808">
    <property type="entry name" value="CBFD_NFYB_HMF"/>
    <property type="match status" value="1"/>
</dbReference>
<evidence type="ECO:0000313" key="6">
    <source>
        <dbReference type="EMBL" id="KAI1723912.1"/>
    </source>
</evidence>
<feature type="compositionally biased region" description="Acidic residues" evidence="4">
    <location>
        <begin position="150"/>
        <end position="167"/>
    </location>
</feature>
<dbReference type="InterPro" id="IPR003958">
    <property type="entry name" value="CBFA_NFYB_domain"/>
</dbReference>
<dbReference type="GO" id="GO:0046982">
    <property type="term" value="F:protein heterodimerization activity"/>
    <property type="evidence" value="ECO:0007669"/>
    <property type="project" value="InterPro"/>
</dbReference>
<dbReference type="GO" id="GO:0008622">
    <property type="term" value="C:epsilon DNA polymerase complex"/>
    <property type="evidence" value="ECO:0007669"/>
    <property type="project" value="TreeGrafter"/>
</dbReference>